<evidence type="ECO:0008006" key="4">
    <source>
        <dbReference type="Google" id="ProtNLM"/>
    </source>
</evidence>
<sequence length="171" mass="18594">MKTRNKVIVVSVMATALVASLAYARGGYGNENWSGMGGQRANASMMHYGGQGGPMAGLRDMDFDSLATALSLTAEQQVLFDQFRSSHTELQNAMSGLRDENGVATDRRQMLQAMADNYDLMELHQQNRQALFDSLSADQQLAWRTTVGKGMALNSQGSQMGRGMGRGGCRF</sequence>
<dbReference type="RefSeq" id="WP_044618068.1">
    <property type="nucleotide sequence ID" value="NZ_CP007142.1"/>
</dbReference>
<evidence type="ECO:0000313" key="2">
    <source>
        <dbReference type="EMBL" id="AJQ95919.1"/>
    </source>
</evidence>
<protein>
    <recommendedName>
        <fullName evidence="4">Zinc resistance-associated protein</fullName>
    </recommendedName>
</protein>
<gene>
    <name evidence="2" type="ORF">YC6258_03883</name>
</gene>
<accession>A0A0C5VZR2</accession>
<dbReference type="KEGG" id="gsn:YC6258_03883"/>
<dbReference type="EMBL" id="CP007142">
    <property type="protein sequence ID" value="AJQ95919.1"/>
    <property type="molecule type" value="Genomic_DNA"/>
</dbReference>
<organism evidence="2 3">
    <name type="scientific">Gynuella sunshinyii YC6258</name>
    <dbReference type="NCBI Taxonomy" id="1445510"/>
    <lineage>
        <taxon>Bacteria</taxon>
        <taxon>Pseudomonadati</taxon>
        <taxon>Pseudomonadota</taxon>
        <taxon>Gammaproteobacteria</taxon>
        <taxon>Oceanospirillales</taxon>
        <taxon>Saccharospirillaceae</taxon>
        <taxon>Gynuella</taxon>
    </lineage>
</organism>
<name>A0A0C5VZR2_9GAMM</name>
<dbReference type="Proteomes" id="UP000032266">
    <property type="component" value="Chromosome"/>
</dbReference>
<proteinExistence type="predicted"/>
<dbReference type="STRING" id="1445510.YC6258_03883"/>
<evidence type="ECO:0000256" key="1">
    <source>
        <dbReference type="SAM" id="SignalP"/>
    </source>
</evidence>
<dbReference type="HOGENOM" id="CLU_1560778_0_0_6"/>
<feature type="chain" id="PRO_5002194881" description="Zinc resistance-associated protein" evidence="1">
    <location>
        <begin position="25"/>
        <end position="171"/>
    </location>
</feature>
<evidence type="ECO:0000313" key="3">
    <source>
        <dbReference type="Proteomes" id="UP000032266"/>
    </source>
</evidence>
<reference evidence="2 3" key="1">
    <citation type="submission" date="2014-01" db="EMBL/GenBank/DDBJ databases">
        <title>Full genme sequencing of cellulolytic bacterium Gynuella sunshinyii YC6258T gen. nov., sp. nov.</title>
        <authorList>
            <person name="Khan H."/>
            <person name="Chung E.J."/>
            <person name="Chung Y.R."/>
        </authorList>
    </citation>
    <scope>NUCLEOTIDE SEQUENCE [LARGE SCALE GENOMIC DNA]</scope>
    <source>
        <strain evidence="2 3">YC6258</strain>
    </source>
</reference>
<dbReference type="AlphaFoldDB" id="A0A0C5VZR2"/>
<feature type="signal peptide" evidence="1">
    <location>
        <begin position="1"/>
        <end position="24"/>
    </location>
</feature>
<keyword evidence="1" id="KW-0732">Signal</keyword>
<keyword evidence="3" id="KW-1185">Reference proteome</keyword>
<dbReference type="PATRIC" id="fig|1445510.3.peg.3859"/>